<proteinExistence type="predicted"/>
<dbReference type="EMBL" id="AP013066">
    <property type="protein sequence ID" value="BAN35004.1"/>
    <property type="molecule type" value="Genomic_DNA"/>
</dbReference>
<accession>S6AK81</accession>
<protein>
    <submittedName>
        <fullName evidence="1">Uncharacterized protein</fullName>
    </submittedName>
</protein>
<dbReference type="OrthoDB" id="8564336at2"/>
<evidence type="ECO:0000313" key="2">
    <source>
        <dbReference type="Proteomes" id="UP000015559"/>
    </source>
</evidence>
<dbReference type="RefSeq" id="WP_009206046.1">
    <property type="nucleotide sequence ID" value="NC_022357.1"/>
</dbReference>
<dbReference type="HOGENOM" id="CLU_198432_0_0_4"/>
<sequence>MYMADFLINVHPELPLTDRMHLEDEIGYMNGVVSAHFSPGHPHMMTIAYDPDTVSSSVVLARVCGHGIEASKIGL</sequence>
<keyword evidence="2" id="KW-1185">Reference proteome</keyword>
<gene>
    <name evidence="1" type="ORF">SCD_n01170</name>
</gene>
<dbReference type="Proteomes" id="UP000015559">
    <property type="component" value="Chromosome"/>
</dbReference>
<reference evidence="1 2" key="1">
    <citation type="journal article" date="2012" name="Appl. Environ. Microbiol.">
        <title>Draft genome sequence of a psychrotolerant sulfur-oxidizing bacterium, Sulfuricella denitrificans skB26, and proteomic insights into cold adaptation.</title>
        <authorList>
            <person name="Watanabe T."/>
            <person name="Kojima H."/>
            <person name="Fukui M."/>
        </authorList>
    </citation>
    <scope>NUCLEOTIDE SEQUENCE [LARGE SCALE GENOMIC DNA]</scope>
    <source>
        <strain evidence="2">skB26</strain>
    </source>
</reference>
<organism evidence="1 2">
    <name type="scientific">Sulfuricella denitrificans (strain DSM 22764 / NBRC 105220 / skB26)</name>
    <dbReference type="NCBI Taxonomy" id="1163617"/>
    <lineage>
        <taxon>Bacteria</taxon>
        <taxon>Pseudomonadati</taxon>
        <taxon>Pseudomonadota</taxon>
        <taxon>Betaproteobacteria</taxon>
        <taxon>Nitrosomonadales</taxon>
        <taxon>Sulfuricellaceae</taxon>
        <taxon>Sulfuricella</taxon>
    </lineage>
</organism>
<dbReference type="KEGG" id="sdr:SCD_n01170"/>
<dbReference type="AlphaFoldDB" id="S6AK81"/>
<name>S6AK81_SULDS</name>
<evidence type="ECO:0000313" key="1">
    <source>
        <dbReference type="EMBL" id="BAN35004.1"/>
    </source>
</evidence>